<keyword evidence="3" id="KW-1185">Reference proteome</keyword>
<protein>
    <submittedName>
        <fullName evidence="2">Uncharacterized protein</fullName>
    </submittedName>
</protein>
<dbReference type="Proteomes" id="UP001152484">
    <property type="component" value="Unassembled WGS sequence"/>
</dbReference>
<organism evidence="2 3">
    <name type="scientific">Cuscuta europaea</name>
    <name type="common">European dodder</name>
    <dbReference type="NCBI Taxonomy" id="41803"/>
    <lineage>
        <taxon>Eukaryota</taxon>
        <taxon>Viridiplantae</taxon>
        <taxon>Streptophyta</taxon>
        <taxon>Embryophyta</taxon>
        <taxon>Tracheophyta</taxon>
        <taxon>Spermatophyta</taxon>
        <taxon>Magnoliopsida</taxon>
        <taxon>eudicotyledons</taxon>
        <taxon>Gunneridae</taxon>
        <taxon>Pentapetalae</taxon>
        <taxon>asterids</taxon>
        <taxon>lamiids</taxon>
        <taxon>Solanales</taxon>
        <taxon>Convolvulaceae</taxon>
        <taxon>Cuscuteae</taxon>
        <taxon>Cuscuta</taxon>
        <taxon>Cuscuta subgen. Cuscuta</taxon>
    </lineage>
</organism>
<evidence type="ECO:0000256" key="1">
    <source>
        <dbReference type="SAM" id="MobiDB-lite"/>
    </source>
</evidence>
<dbReference type="EMBL" id="CAMAPE010000005">
    <property type="protein sequence ID" value="CAH9069815.1"/>
    <property type="molecule type" value="Genomic_DNA"/>
</dbReference>
<evidence type="ECO:0000313" key="3">
    <source>
        <dbReference type="Proteomes" id="UP001152484"/>
    </source>
</evidence>
<dbReference type="AlphaFoldDB" id="A0A9P0YNN2"/>
<feature type="compositionally biased region" description="Basic and acidic residues" evidence="1">
    <location>
        <begin position="93"/>
        <end position="103"/>
    </location>
</feature>
<gene>
    <name evidence="2" type="ORF">CEURO_LOCUS3387</name>
</gene>
<name>A0A9P0YNN2_CUSEU</name>
<accession>A0A9P0YNN2</accession>
<sequence>METMSRKAAAAKGSSGSLGNIKLLLFIVWFAVVSSSLAFVGVDASGGRRLKTVVVVKGFPSAVNDHVPPPGYYSVMLRKGDREPPSAPSPYINHKDSPPPESS</sequence>
<comment type="caution">
    <text evidence="2">The sequence shown here is derived from an EMBL/GenBank/DDBJ whole genome shotgun (WGS) entry which is preliminary data.</text>
</comment>
<proteinExistence type="predicted"/>
<feature type="region of interest" description="Disordered" evidence="1">
    <location>
        <begin position="74"/>
        <end position="103"/>
    </location>
</feature>
<reference evidence="2" key="1">
    <citation type="submission" date="2022-07" db="EMBL/GenBank/DDBJ databases">
        <authorList>
            <person name="Macas J."/>
            <person name="Novak P."/>
            <person name="Neumann P."/>
        </authorList>
    </citation>
    <scope>NUCLEOTIDE SEQUENCE</scope>
</reference>
<evidence type="ECO:0000313" key="2">
    <source>
        <dbReference type="EMBL" id="CAH9069815.1"/>
    </source>
</evidence>